<feature type="compositionally biased region" description="Low complexity" evidence="1">
    <location>
        <begin position="1"/>
        <end position="10"/>
    </location>
</feature>
<dbReference type="AlphaFoldDB" id="A0A087MLJ1"/>
<dbReference type="RefSeq" id="WP_244444056.1">
    <property type="nucleotide sequence ID" value="NZ_AVCJ01000001.1"/>
</dbReference>
<dbReference type="Proteomes" id="UP000029085">
    <property type="component" value="Unassembled WGS sequence"/>
</dbReference>
<dbReference type="PATRIC" id="fig|1121014.3.peg.157"/>
<reference evidence="3" key="1">
    <citation type="submission" date="2013-08" db="EMBL/GenBank/DDBJ databases">
        <title>Genome sequencing of Arenimonas donghaensis.</title>
        <authorList>
            <person name="Chen F."/>
            <person name="Wang G."/>
        </authorList>
    </citation>
    <scope>NUCLEOTIDE SEQUENCE [LARGE SCALE GENOMIC DNA]</scope>
    <source>
        <strain evidence="3">HO3-R19</strain>
    </source>
</reference>
<accession>A0A087MLJ1</accession>
<name>A0A087MLJ1_9GAMM</name>
<keyword evidence="3" id="KW-1185">Reference proteome</keyword>
<dbReference type="STRING" id="1121014.N788_00820"/>
<proteinExistence type="predicted"/>
<gene>
    <name evidence="2" type="ORF">N788_00820</name>
</gene>
<dbReference type="EMBL" id="AVCJ01000001">
    <property type="protein sequence ID" value="KFL37744.1"/>
    <property type="molecule type" value="Genomic_DNA"/>
</dbReference>
<protein>
    <submittedName>
        <fullName evidence="2">Uncharacterized protein</fullName>
    </submittedName>
</protein>
<organism evidence="2 3">
    <name type="scientific">Arenimonas donghaensis DSM 18148 = HO3-R19</name>
    <dbReference type="NCBI Taxonomy" id="1121014"/>
    <lineage>
        <taxon>Bacteria</taxon>
        <taxon>Pseudomonadati</taxon>
        <taxon>Pseudomonadota</taxon>
        <taxon>Gammaproteobacteria</taxon>
        <taxon>Lysobacterales</taxon>
        <taxon>Lysobacteraceae</taxon>
        <taxon>Arenimonas</taxon>
    </lineage>
</organism>
<evidence type="ECO:0000256" key="1">
    <source>
        <dbReference type="SAM" id="MobiDB-lite"/>
    </source>
</evidence>
<comment type="caution">
    <text evidence="2">The sequence shown here is derived from an EMBL/GenBank/DDBJ whole genome shotgun (WGS) entry which is preliminary data.</text>
</comment>
<evidence type="ECO:0000313" key="2">
    <source>
        <dbReference type="EMBL" id="KFL37744.1"/>
    </source>
</evidence>
<evidence type="ECO:0000313" key="3">
    <source>
        <dbReference type="Proteomes" id="UP000029085"/>
    </source>
</evidence>
<feature type="region of interest" description="Disordered" evidence="1">
    <location>
        <begin position="1"/>
        <end position="57"/>
    </location>
</feature>
<feature type="compositionally biased region" description="Polar residues" evidence="1">
    <location>
        <begin position="11"/>
        <end position="23"/>
    </location>
</feature>
<sequence>MPALPAAAAASNESSKGPQQARSQKAHIPIQRELPGPHGSKFKPNNGHRYMHRKIPR</sequence>
<reference evidence="2 3" key="2">
    <citation type="journal article" date="2015" name="Stand. Genomic Sci.">
        <title>High quality draft genomic sequence of Arenimonas donghaensis DSM 18148(T).</title>
        <authorList>
            <person name="Chen F."/>
            <person name="Wang H."/>
            <person name="Cao Y."/>
            <person name="Li X."/>
            <person name="Wang G."/>
        </authorList>
    </citation>
    <scope>NUCLEOTIDE SEQUENCE [LARGE SCALE GENOMIC DNA]</scope>
    <source>
        <strain evidence="2 3">HO3-R19</strain>
    </source>
</reference>